<evidence type="ECO:0000313" key="3">
    <source>
        <dbReference type="Proteomes" id="UP000824243"/>
    </source>
</evidence>
<feature type="region of interest" description="Disordered" evidence="1">
    <location>
        <begin position="42"/>
        <end position="61"/>
    </location>
</feature>
<evidence type="ECO:0000313" key="2">
    <source>
        <dbReference type="EMBL" id="HIX47657.1"/>
    </source>
</evidence>
<organism evidence="2 3">
    <name type="scientific">Candidatus Mediterraneibacter caccavium</name>
    <dbReference type="NCBI Taxonomy" id="2838661"/>
    <lineage>
        <taxon>Bacteria</taxon>
        <taxon>Bacillati</taxon>
        <taxon>Bacillota</taxon>
        <taxon>Clostridia</taxon>
        <taxon>Lachnospirales</taxon>
        <taxon>Lachnospiraceae</taxon>
        <taxon>Mediterraneibacter</taxon>
    </lineage>
</organism>
<dbReference type="EMBL" id="DXFA01000023">
    <property type="protein sequence ID" value="HIX47657.1"/>
    <property type="molecule type" value="Genomic_DNA"/>
</dbReference>
<feature type="non-terminal residue" evidence="2">
    <location>
        <position position="61"/>
    </location>
</feature>
<protein>
    <submittedName>
        <fullName evidence="2">Uncharacterized protein</fullName>
    </submittedName>
</protein>
<comment type="caution">
    <text evidence="2">The sequence shown here is derived from an EMBL/GenBank/DDBJ whole genome shotgun (WGS) entry which is preliminary data.</text>
</comment>
<gene>
    <name evidence="2" type="ORF">H9981_01355</name>
</gene>
<proteinExistence type="predicted"/>
<reference evidence="2" key="2">
    <citation type="submission" date="2021-04" db="EMBL/GenBank/DDBJ databases">
        <authorList>
            <person name="Gilroy R."/>
        </authorList>
    </citation>
    <scope>NUCLEOTIDE SEQUENCE</scope>
    <source>
        <strain evidence="2">ChiSjej5B23-15282</strain>
    </source>
</reference>
<evidence type="ECO:0000256" key="1">
    <source>
        <dbReference type="SAM" id="MobiDB-lite"/>
    </source>
</evidence>
<sequence>MDHLKEISAFVPETPETPLTVSVQEKPAGTVYVPVRTGTAYTGESWERGSDPKAVLSEDMP</sequence>
<name>A0A9D1VWQ4_9FIRM</name>
<dbReference type="AlphaFoldDB" id="A0A9D1VWQ4"/>
<accession>A0A9D1VWQ4</accession>
<dbReference type="Proteomes" id="UP000824243">
    <property type="component" value="Unassembled WGS sequence"/>
</dbReference>
<reference evidence="2" key="1">
    <citation type="journal article" date="2021" name="PeerJ">
        <title>Extensive microbial diversity within the chicken gut microbiome revealed by metagenomics and culture.</title>
        <authorList>
            <person name="Gilroy R."/>
            <person name="Ravi A."/>
            <person name="Getino M."/>
            <person name="Pursley I."/>
            <person name="Horton D.L."/>
            <person name="Alikhan N.F."/>
            <person name="Baker D."/>
            <person name="Gharbi K."/>
            <person name="Hall N."/>
            <person name="Watson M."/>
            <person name="Adriaenssens E.M."/>
            <person name="Foster-Nyarko E."/>
            <person name="Jarju S."/>
            <person name="Secka A."/>
            <person name="Antonio M."/>
            <person name="Oren A."/>
            <person name="Chaudhuri R.R."/>
            <person name="La Ragione R."/>
            <person name="Hildebrand F."/>
            <person name="Pallen M.J."/>
        </authorList>
    </citation>
    <scope>NUCLEOTIDE SEQUENCE</scope>
    <source>
        <strain evidence="2">ChiSjej5B23-15282</strain>
    </source>
</reference>